<evidence type="ECO:0000313" key="1">
    <source>
        <dbReference type="EMBL" id="AGX86294.1"/>
    </source>
</evidence>
<dbReference type="KEGG" id="cbx:Cenrod_0162"/>
<dbReference type="Proteomes" id="UP000017184">
    <property type="component" value="Chromosome"/>
</dbReference>
<protein>
    <submittedName>
        <fullName evidence="1">Uncharacterized protein</fullName>
    </submittedName>
</protein>
<accession>U5N7W2</accession>
<name>U5N7W2_9BURK</name>
<proteinExistence type="predicted"/>
<organism evidence="1 2">
    <name type="scientific">Candidatus Symbiobacter mobilis CR</name>
    <dbReference type="NCBI Taxonomy" id="946483"/>
    <lineage>
        <taxon>Bacteria</taxon>
        <taxon>Pseudomonadati</taxon>
        <taxon>Pseudomonadota</taxon>
        <taxon>Betaproteobacteria</taxon>
        <taxon>Burkholderiales</taxon>
        <taxon>Comamonadaceae</taxon>
    </lineage>
</organism>
<sequence>MSTVLWENYLLNNGEVASDESDKWALFKHVDKPDKLASVAGLEPFSSLLDQTDIQPR</sequence>
<dbReference type="HOGENOM" id="CLU_2988126_0_0_4"/>
<dbReference type="AlphaFoldDB" id="U5N7W2"/>
<keyword evidence="2" id="KW-1185">Reference proteome</keyword>
<gene>
    <name evidence="1" type="ORF">Cenrod_0162</name>
</gene>
<evidence type="ECO:0000313" key="2">
    <source>
        <dbReference type="Proteomes" id="UP000017184"/>
    </source>
</evidence>
<dbReference type="EMBL" id="CP004885">
    <property type="protein sequence ID" value="AGX86294.1"/>
    <property type="molecule type" value="Genomic_DNA"/>
</dbReference>
<reference evidence="1 2" key="1">
    <citation type="journal article" date="2013" name="Genome Biol.">
        <title>Genomic analysis reveals key aspects of prokaryotic symbiosis in the phototrophic consortium "Chlorochromatium aggregatum".</title>
        <authorList>
            <person name="Liu Z."/>
            <person name="Muller J."/>
            <person name="Li T."/>
            <person name="Alvey R.M."/>
            <person name="Vogl K."/>
            <person name="Frigaard N.U."/>
            <person name="Rockwell N.C."/>
            <person name="Boyd E.S."/>
            <person name="Tomsho L.P."/>
            <person name="Schuster S.C."/>
            <person name="Henke P."/>
            <person name="Rohde M."/>
            <person name="Overmann J."/>
            <person name="Bryant D.A."/>
        </authorList>
    </citation>
    <scope>NUCLEOTIDE SEQUENCE [LARGE SCALE GENOMIC DNA]</scope>
    <source>
        <strain evidence="1">CR</strain>
    </source>
</reference>
<dbReference type="STRING" id="946483.Cenrod_0162"/>